<reference evidence="1 2" key="1">
    <citation type="submission" date="2006-02" db="EMBL/GenBank/DDBJ databases">
        <authorList>
            <person name="Amann R."/>
            <person name="Ferriera S."/>
            <person name="Johnson J."/>
            <person name="Kravitz S."/>
            <person name="Halpern A."/>
            <person name="Remington K."/>
            <person name="Beeson K."/>
            <person name="Tran B."/>
            <person name="Rogers Y.-H."/>
            <person name="Friedman R."/>
            <person name="Venter J.C."/>
        </authorList>
    </citation>
    <scope>NUCLEOTIDE SEQUENCE [LARGE SCALE GENOMIC DNA]</scope>
    <source>
        <strain evidence="1 2">DSM 3645</strain>
    </source>
</reference>
<evidence type="ECO:0000313" key="2">
    <source>
        <dbReference type="Proteomes" id="UP000004358"/>
    </source>
</evidence>
<protein>
    <submittedName>
        <fullName evidence="1">Uncharacterized protein</fullName>
    </submittedName>
</protein>
<proteinExistence type="predicted"/>
<name>A3ZV05_9BACT</name>
<dbReference type="STRING" id="314230.DSM3645_24570"/>
<accession>A3ZV05</accession>
<gene>
    <name evidence="1" type="ORF">DSM3645_24570</name>
</gene>
<evidence type="ECO:0000313" key="1">
    <source>
        <dbReference type="EMBL" id="EAQ79741.1"/>
    </source>
</evidence>
<sequence length="49" mass="5365">MVQIGTSMPLLGIIQEYDPLIAFGRLFAGNLGSERFAAAIRIRTLAQED</sequence>
<comment type="caution">
    <text evidence="1">The sequence shown here is derived from an EMBL/GenBank/DDBJ whole genome shotgun (WGS) entry which is preliminary data.</text>
</comment>
<dbReference type="HOGENOM" id="CLU_3132890_0_0_0"/>
<dbReference type="EMBL" id="AANZ01000013">
    <property type="protein sequence ID" value="EAQ79741.1"/>
    <property type="molecule type" value="Genomic_DNA"/>
</dbReference>
<organism evidence="1 2">
    <name type="scientific">Blastopirellula marina DSM 3645</name>
    <dbReference type="NCBI Taxonomy" id="314230"/>
    <lineage>
        <taxon>Bacteria</taxon>
        <taxon>Pseudomonadati</taxon>
        <taxon>Planctomycetota</taxon>
        <taxon>Planctomycetia</taxon>
        <taxon>Pirellulales</taxon>
        <taxon>Pirellulaceae</taxon>
        <taxon>Blastopirellula</taxon>
    </lineage>
</organism>
<dbReference type="AlphaFoldDB" id="A3ZV05"/>
<dbReference type="Proteomes" id="UP000004358">
    <property type="component" value="Unassembled WGS sequence"/>
</dbReference>